<dbReference type="Proteomes" id="UP000030710">
    <property type="component" value="Unassembled WGS sequence"/>
</dbReference>
<dbReference type="EMBL" id="KE356561">
    <property type="protein sequence ID" value="ERG93903.1"/>
    <property type="molecule type" value="Genomic_DNA"/>
</dbReference>
<evidence type="ECO:0000313" key="1">
    <source>
        <dbReference type="EMBL" id="ERG93903.1"/>
    </source>
</evidence>
<evidence type="ECO:0000313" key="2">
    <source>
        <dbReference type="Proteomes" id="UP000030710"/>
    </source>
</evidence>
<gene>
    <name evidence="1" type="ORF">J07HQW2_00337</name>
</gene>
<dbReference type="HOGENOM" id="CLU_2662258_0_0_2"/>
<protein>
    <submittedName>
        <fullName evidence="1">Uncharacterized protein</fullName>
    </submittedName>
</protein>
<sequence>MALRKHDIFYHAIGVFDKIQYKIHSSVRSTVISDARRVPSRPVDREYGWLALATSDSALIFLEATGYRCGYSWCP</sequence>
<dbReference type="AlphaFoldDB" id="U1NBB4"/>
<organism evidence="1 2">
    <name type="scientific">Haloquadratum walsbyi J07HQW2</name>
    <dbReference type="NCBI Taxonomy" id="1238425"/>
    <lineage>
        <taxon>Archaea</taxon>
        <taxon>Methanobacteriati</taxon>
        <taxon>Methanobacteriota</taxon>
        <taxon>Stenosarchaea group</taxon>
        <taxon>Halobacteria</taxon>
        <taxon>Halobacteriales</taxon>
        <taxon>Haloferacaceae</taxon>
        <taxon>Haloquadratum</taxon>
    </lineage>
</organism>
<reference evidence="1 2" key="1">
    <citation type="journal article" date="2013" name="PLoS ONE">
        <title>Assembly-driven community genomics of a hypersaline microbial ecosystem.</title>
        <authorList>
            <person name="Podell S."/>
            <person name="Ugalde J.A."/>
            <person name="Narasingarao P."/>
            <person name="Banfield J.F."/>
            <person name="Heidelberg K.B."/>
            <person name="Allen E.E."/>
        </authorList>
    </citation>
    <scope>NUCLEOTIDE SEQUENCE [LARGE SCALE GENOMIC DNA]</scope>
    <source>
        <strain evidence="2">J07HQW2</strain>
    </source>
</reference>
<name>U1NBB4_9EURY</name>
<accession>U1NBB4</accession>
<proteinExistence type="predicted"/>